<dbReference type="Proteomes" id="UP000816034">
    <property type="component" value="Unassembled WGS sequence"/>
</dbReference>
<accession>A0AA88GQS0</accession>
<gene>
    <name evidence="1" type="ORF">C9374_004125</name>
</gene>
<sequence length="1138" mass="130014">MEAHHNYSSSMDALYKINLDEEEKDMLSFFFDSSFDREHLKSLPSPKEGADSQESHVETLSEHIDISDENFDVFGFRFLHSDSQKPVIQKSVLQSDNGTEFLKTFTIQVIDQEKFLNENDADQFPILAQRLLLTKHTKCYYSTKYTIFVIMRYCIFVLSYCKAFSSTSHQQYLLNALQDVCKILNTLLIGKKFSESEIKLEKKIPDNVLEFPFDLKETETSESATTVTEQKDTLSKILTSIFSTEQGVEAHNCVSSLIVGNKCRSSMSFEKLIKQVRMYLIVSLRIGDYISASLSSILTSFKDIDILNVLCGVLQVLAKPMVRTEQVPIQQLVLSCVQSLQKQQDKTSYPADMLRDLAVVVLKTYPSIGTCKQVFYYLLQLVSVQIITQDVEKLSKSTEFLSNYVYLLDNIQMQDSHAFADLRQEIYTFHAPSNIVSEKIDLLFPLPSIVVDERERGKNEASKEVLQCSSADVFSRSTISRLITIAETAGSKTLTTHDHYSTFLANFFLLLNHLLHNENRIIRANVANEILDNSNFSIFCKLGDDKQFRDLRSQCLFSIASLDECVLEVFEKMNIIDIGEDVFKFFVTLTLRNASRNKAVFEKVWMGYMYHLRHAVQSSLSQEKMLFLALCFDTMDSTSKVLIFSEYIKRIKTELSTLKSKILAGHVLALFEYLCKNFDSMPTKLSLQLSDFFQNTEHKLKITYNSLLDKLGVRNDTFFEIDYEHSSELSFTAVSILKQNDECTELIRALLENITQLSDSDDKVILNAFDYTADISIRLLNALLKLDSIKKVEATSVTTDRLSYLIQYIHNHDMNQKEHLSKIFDMIMIQHDTDAVSSGNNSILSLVYIKECLSIIEKYASQQTDWTPETVDQLLKRLCNFCGLAVQHLDLIIQKDLMHSNQMNEEESCCGLSLIQSALSKETVMTCIGLLTSSGTVKTSTANISEWYDSKLNTLKNIADISSEKSLWKLFFYHIIGSVHVSHRNLQAFSCYSTIRSNIDMISKVTTIVKEKGYNISIVMPDLVALLLKLREHYVYRSSLLVEPIMFNLFSEGFVNELNIFRTFTVGKVLSSLQESDLISKKPSSSHKIISTCFEYLEDFILSKGKRMQSIQSLMFGEPEIPKFCTAFRFDAVVLIKI</sequence>
<reference evidence="1 2" key="1">
    <citation type="journal article" date="2018" name="BMC Genomics">
        <title>The genome of Naegleria lovaniensis, the basis for a comparative approach to unravel pathogenicity factors of the human pathogenic amoeba N. fowleri.</title>
        <authorList>
            <person name="Liechti N."/>
            <person name="Schurch N."/>
            <person name="Bruggmann R."/>
            <person name="Wittwer M."/>
        </authorList>
    </citation>
    <scope>NUCLEOTIDE SEQUENCE [LARGE SCALE GENOMIC DNA]</scope>
    <source>
        <strain evidence="1 2">ATCC 30569</strain>
    </source>
</reference>
<dbReference type="GeneID" id="68096580"/>
<keyword evidence="2" id="KW-1185">Reference proteome</keyword>
<evidence type="ECO:0000313" key="2">
    <source>
        <dbReference type="Proteomes" id="UP000816034"/>
    </source>
</evidence>
<comment type="caution">
    <text evidence="1">The sequence shown here is derived from an EMBL/GenBank/DDBJ whole genome shotgun (WGS) entry which is preliminary data.</text>
</comment>
<dbReference type="RefSeq" id="XP_044549133.1">
    <property type="nucleotide sequence ID" value="XM_044693730.1"/>
</dbReference>
<organism evidence="1 2">
    <name type="scientific">Naegleria lovaniensis</name>
    <name type="common">Amoeba</name>
    <dbReference type="NCBI Taxonomy" id="51637"/>
    <lineage>
        <taxon>Eukaryota</taxon>
        <taxon>Discoba</taxon>
        <taxon>Heterolobosea</taxon>
        <taxon>Tetramitia</taxon>
        <taxon>Eutetramitia</taxon>
        <taxon>Vahlkampfiidae</taxon>
        <taxon>Naegleria</taxon>
    </lineage>
</organism>
<dbReference type="EMBL" id="PYSW02000020">
    <property type="protein sequence ID" value="KAG2383454.1"/>
    <property type="molecule type" value="Genomic_DNA"/>
</dbReference>
<proteinExistence type="predicted"/>
<dbReference type="AlphaFoldDB" id="A0AA88GQS0"/>
<evidence type="ECO:0000313" key="1">
    <source>
        <dbReference type="EMBL" id="KAG2383454.1"/>
    </source>
</evidence>
<protein>
    <submittedName>
        <fullName evidence="1">Uncharacterized protein</fullName>
    </submittedName>
</protein>
<name>A0AA88GQS0_NAELO</name>